<dbReference type="RefSeq" id="WP_099383806.1">
    <property type="nucleotide sequence ID" value="NZ_PEBD01000010.1"/>
</dbReference>
<dbReference type="GO" id="GO:0016628">
    <property type="term" value="F:oxidoreductase activity, acting on the CH-CH group of donors, NAD or NADP as acceptor"/>
    <property type="evidence" value="ECO:0007669"/>
    <property type="project" value="InterPro"/>
</dbReference>
<dbReference type="Proteomes" id="UP000225108">
    <property type="component" value="Unassembled WGS sequence"/>
</dbReference>
<evidence type="ECO:0000313" key="2">
    <source>
        <dbReference type="EMBL" id="PHV65415.1"/>
    </source>
</evidence>
<name>A0A2G3PHY3_WILMA</name>
<dbReference type="GO" id="GO:0071949">
    <property type="term" value="F:FAD binding"/>
    <property type="evidence" value="ECO:0007669"/>
    <property type="project" value="InterPro"/>
</dbReference>
<accession>A0A2G3PHY3</accession>
<sequence>MVRDTCRVSAPIPCPSRTQVLVVGAGPGGSAAAYAAARAGYEVTLLDSAVFPRDKTCGDGLTPRAIAELDALGLGDAFSGPRILGLDMQGWGGRQLVRWPSKSDHFPDYGSAVARTELDDRIRVHAVEAGATMVSGTKAVGATVVDGKVTAVQVNTDDGPAEIEVDKLIVADGVRSALGTALGRSWHRTTAYGVAARAYVHSERCDDPWMGSHLELRGTDSELLPGYGWVFPLGSETGLVNIGVGALATDKRPASMSLRPIIQHYTNSQREDWRLSGEPMRIASALLPMGGAVSNVAGANWVLIGDAAACVNPLNGEGIDYALETARLAVEVLDQKDLSTLWPDLLRSRYALAFSAARRLAAVLTVPRVVPVLGRPGIRSAALMSMVVRVMGNLITEDDRDLIARAWRVAGMTSSVLDSRPPFT</sequence>
<dbReference type="PANTHER" id="PTHR42685">
    <property type="entry name" value="GERANYLGERANYL DIPHOSPHATE REDUCTASE"/>
    <property type="match status" value="1"/>
</dbReference>
<dbReference type="SUPFAM" id="SSF51905">
    <property type="entry name" value="FAD/NAD(P)-binding domain"/>
    <property type="match status" value="1"/>
</dbReference>
<feature type="domain" description="FAD-binding" evidence="1">
    <location>
        <begin position="17"/>
        <end position="326"/>
    </location>
</feature>
<dbReference type="InterPro" id="IPR050407">
    <property type="entry name" value="Geranylgeranyl_reductase"/>
</dbReference>
<protein>
    <submittedName>
        <fullName evidence="2">FAD-linked oxidoreductase</fullName>
    </submittedName>
</protein>
<dbReference type="Pfam" id="PF01494">
    <property type="entry name" value="FAD_binding_3"/>
    <property type="match status" value="1"/>
</dbReference>
<dbReference type="Gene3D" id="3.50.50.60">
    <property type="entry name" value="FAD/NAD(P)-binding domain"/>
    <property type="match status" value="1"/>
</dbReference>
<dbReference type="InterPro" id="IPR002938">
    <property type="entry name" value="FAD-bd"/>
</dbReference>
<reference evidence="2 3" key="1">
    <citation type="submission" date="2017-10" db="EMBL/GenBank/DDBJ databases">
        <title>The draft genome sequence of Williamsia sp. BULT 1.1 isolated from the semi-arid grassland soils from South Africa.</title>
        <authorList>
            <person name="Kabwe M.H."/>
            <person name="Govender N."/>
            <person name="Mutseka Lunga P."/>
            <person name="Vikram S."/>
            <person name="Makhalanyane T.P."/>
        </authorList>
    </citation>
    <scope>NUCLEOTIDE SEQUENCE [LARGE SCALE GENOMIC DNA]</scope>
    <source>
        <strain evidence="2 3">BULT 1.1</strain>
    </source>
</reference>
<dbReference type="InterPro" id="IPR011777">
    <property type="entry name" value="Geranylgeranyl_Rdtase_fam"/>
</dbReference>
<dbReference type="PRINTS" id="PR00420">
    <property type="entry name" value="RNGMNOXGNASE"/>
</dbReference>
<organism evidence="2 3">
    <name type="scientific">Williamsia marianensis</name>
    <dbReference type="NCBI Taxonomy" id="85044"/>
    <lineage>
        <taxon>Bacteria</taxon>
        <taxon>Bacillati</taxon>
        <taxon>Actinomycetota</taxon>
        <taxon>Actinomycetes</taxon>
        <taxon>Mycobacteriales</taxon>
        <taxon>Nocardiaceae</taxon>
        <taxon>Williamsia</taxon>
    </lineage>
</organism>
<dbReference type="NCBIfam" id="TIGR02032">
    <property type="entry name" value="GG-red-SF"/>
    <property type="match status" value="1"/>
</dbReference>
<dbReference type="EMBL" id="PEBD01000010">
    <property type="protein sequence ID" value="PHV65415.1"/>
    <property type="molecule type" value="Genomic_DNA"/>
</dbReference>
<evidence type="ECO:0000313" key="3">
    <source>
        <dbReference type="Proteomes" id="UP000225108"/>
    </source>
</evidence>
<comment type="caution">
    <text evidence="2">The sequence shown here is derived from an EMBL/GenBank/DDBJ whole genome shotgun (WGS) entry which is preliminary data.</text>
</comment>
<proteinExistence type="predicted"/>
<dbReference type="AlphaFoldDB" id="A0A2G3PHY3"/>
<evidence type="ECO:0000259" key="1">
    <source>
        <dbReference type="Pfam" id="PF01494"/>
    </source>
</evidence>
<gene>
    <name evidence="2" type="ORF">CSW57_16680</name>
</gene>
<dbReference type="InterPro" id="IPR036188">
    <property type="entry name" value="FAD/NAD-bd_sf"/>
</dbReference>
<dbReference type="PANTHER" id="PTHR42685:SF22">
    <property type="entry name" value="CONDITIONED MEDIUM FACTOR RECEPTOR 1"/>
    <property type="match status" value="1"/>
</dbReference>